<evidence type="ECO:0000256" key="1">
    <source>
        <dbReference type="ARBA" id="ARBA00004651"/>
    </source>
</evidence>
<comment type="subcellular location">
    <subcellularLocation>
        <location evidence="1">Cell membrane</location>
        <topology evidence="1">Multi-pass membrane protein</topology>
    </subcellularLocation>
    <subcellularLocation>
        <location evidence="7">Membrane</location>
        <topology evidence="7">Multi-pass membrane protein</topology>
    </subcellularLocation>
</comment>
<dbReference type="RefSeq" id="WP_206557858.1">
    <property type="nucleotide sequence ID" value="NZ_JAFKDB010000019.1"/>
</dbReference>
<feature type="transmembrane region" description="Helical" evidence="8">
    <location>
        <begin position="6"/>
        <end position="23"/>
    </location>
</feature>
<proteinExistence type="inferred from homology"/>
<feature type="domain" description="NADH-Ubiquinone oxidoreductase (complex I) chain 5 N-terminal" evidence="10">
    <location>
        <begin position="71"/>
        <end position="113"/>
    </location>
</feature>
<dbReference type="PANTHER" id="PTHR42703:SF1">
    <property type="entry name" value="NA(+)_H(+) ANTIPORTER SUBUNIT D1"/>
    <property type="match status" value="1"/>
</dbReference>
<keyword evidence="6 8" id="KW-0472">Membrane</keyword>
<feature type="domain" description="NADH:quinone oxidoreductase/Mrp antiporter transmembrane" evidence="9">
    <location>
        <begin position="129"/>
        <end position="424"/>
    </location>
</feature>
<evidence type="ECO:0000313" key="12">
    <source>
        <dbReference type="Proteomes" id="UP000664344"/>
    </source>
</evidence>
<dbReference type="InterPro" id="IPR001516">
    <property type="entry name" value="Proton_antipo_N"/>
</dbReference>
<evidence type="ECO:0000256" key="5">
    <source>
        <dbReference type="ARBA" id="ARBA00022989"/>
    </source>
</evidence>
<sequence>MASGALLPVFALMTSLLASLIIFTLPEDRGRVRTLVNIGAALIKLALVAVMIRGVAIGQEYLLAFDMLPGVEFVLRADALAMLFAGLSALLWLLTTIYAIGYLEASPNRSRFFGFFSLCVASTMGIALAGNLFTFFIFYEMLTLSTYPLVVHRGTPKALRAGRNYLIYTLTGGAVLLLGIVCLHGLVGDLRFQEGGHFARAGPELRGALPWVFFLLVSGLGVKAALVPLHGWLPQAMVAPAPVSALLHAVAVVKAGAFGIVRVVFEVFGLESAQSMGLLSVLVVVASVTILYGSAMALYQVDLKRRLAFSTISQVSYIVLGLCLFGPVGAAGGLVHLVNQGIMKITLFFCAGNYAETLGAHRIDELDGAGKRMPGTSVAFTIAAFGMIGAPPLAGFITKWMLGIGALAEGMDWVIGVLILSSVLNAAYFLPILHRLWFRERTTPWPKEYRWGRLETSVWLFWPPLMTAVMTMAIGVFAAMPFSPLAWVILIVSREVAL</sequence>
<feature type="transmembrane region" description="Helical" evidence="8">
    <location>
        <begin position="208"/>
        <end position="233"/>
    </location>
</feature>
<feature type="transmembrane region" description="Helical" evidence="8">
    <location>
        <begin position="413"/>
        <end position="438"/>
    </location>
</feature>
<feature type="transmembrane region" description="Helical" evidence="8">
    <location>
        <begin position="35"/>
        <end position="59"/>
    </location>
</feature>
<feature type="transmembrane region" description="Helical" evidence="8">
    <location>
        <begin position="112"/>
        <end position="139"/>
    </location>
</feature>
<feature type="transmembrane region" description="Helical" evidence="8">
    <location>
        <begin position="378"/>
        <end position="401"/>
    </location>
</feature>
<dbReference type="Proteomes" id="UP000664344">
    <property type="component" value="Unassembled WGS sequence"/>
</dbReference>
<feature type="transmembrane region" description="Helical" evidence="8">
    <location>
        <begin position="459"/>
        <end position="492"/>
    </location>
</feature>
<dbReference type="Pfam" id="PF00361">
    <property type="entry name" value="Proton_antipo_M"/>
    <property type="match status" value="1"/>
</dbReference>
<feature type="transmembrane region" description="Helical" evidence="8">
    <location>
        <begin position="245"/>
        <end position="265"/>
    </location>
</feature>
<evidence type="ECO:0000259" key="9">
    <source>
        <dbReference type="Pfam" id="PF00361"/>
    </source>
</evidence>
<dbReference type="EMBL" id="JAFKDB010000019">
    <property type="protein sequence ID" value="MBN7770846.1"/>
    <property type="molecule type" value="Genomic_DNA"/>
</dbReference>
<evidence type="ECO:0000256" key="8">
    <source>
        <dbReference type="SAM" id="Phobius"/>
    </source>
</evidence>
<accession>A0ABS3BGX8</accession>
<evidence type="ECO:0000256" key="4">
    <source>
        <dbReference type="ARBA" id="ARBA00022692"/>
    </source>
</evidence>
<evidence type="ECO:0000313" key="11">
    <source>
        <dbReference type="EMBL" id="MBN7770846.1"/>
    </source>
</evidence>
<dbReference type="PRINTS" id="PR01434">
    <property type="entry name" value="NADHDHGNASE5"/>
</dbReference>
<keyword evidence="3" id="KW-1003">Cell membrane</keyword>
<keyword evidence="12" id="KW-1185">Reference proteome</keyword>
<feature type="transmembrane region" description="Helical" evidence="8">
    <location>
        <begin position="79"/>
        <end position="100"/>
    </location>
</feature>
<name>A0ABS3BGX8_9GAMM</name>
<reference evidence="11 12" key="1">
    <citation type="submission" date="2021-02" db="EMBL/GenBank/DDBJ databases">
        <title>PHA producing bacteria isolated from coastal sediment in Guangdong, Shenzhen.</title>
        <authorList>
            <person name="Zheng W."/>
            <person name="Yu S."/>
            <person name="Huang Y."/>
        </authorList>
    </citation>
    <scope>NUCLEOTIDE SEQUENCE [LARGE SCALE GENOMIC DNA]</scope>
    <source>
        <strain evidence="11 12">TN21-5</strain>
    </source>
</reference>
<dbReference type="InterPro" id="IPR001750">
    <property type="entry name" value="ND/Mrp_TM"/>
</dbReference>
<evidence type="ECO:0000256" key="2">
    <source>
        <dbReference type="ARBA" id="ARBA00005346"/>
    </source>
</evidence>
<evidence type="ECO:0000256" key="6">
    <source>
        <dbReference type="ARBA" id="ARBA00023136"/>
    </source>
</evidence>
<feature type="transmembrane region" description="Helical" evidence="8">
    <location>
        <begin position="315"/>
        <end position="338"/>
    </location>
</feature>
<dbReference type="InterPro" id="IPR050586">
    <property type="entry name" value="CPA3_Na-H_Antiporter_D"/>
</dbReference>
<evidence type="ECO:0000256" key="3">
    <source>
        <dbReference type="ARBA" id="ARBA00022475"/>
    </source>
</evidence>
<organism evidence="11 12">
    <name type="scientific">Marinobacter daepoensis</name>
    <dbReference type="NCBI Taxonomy" id="262077"/>
    <lineage>
        <taxon>Bacteria</taxon>
        <taxon>Pseudomonadati</taxon>
        <taxon>Pseudomonadota</taxon>
        <taxon>Gammaproteobacteria</taxon>
        <taxon>Pseudomonadales</taxon>
        <taxon>Marinobacteraceae</taxon>
        <taxon>Marinobacter</taxon>
    </lineage>
</organism>
<protein>
    <submittedName>
        <fullName evidence="11">Monovalent cation/H+ antiporter subunit D family protein</fullName>
    </submittedName>
</protein>
<evidence type="ECO:0000259" key="10">
    <source>
        <dbReference type="Pfam" id="PF00662"/>
    </source>
</evidence>
<keyword evidence="4 7" id="KW-0812">Transmembrane</keyword>
<evidence type="ECO:0000256" key="7">
    <source>
        <dbReference type="RuleBase" id="RU000320"/>
    </source>
</evidence>
<comment type="caution">
    <text evidence="11">The sequence shown here is derived from an EMBL/GenBank/DDBJ whole genome shotgun (WGS) entry which is preliminary data.</text>
</comment>
<keyword evidence="5 8" id="KW-1133">Transmembrane helix</keyword>
<feature type="transmembrane region" description="Helical" evidence="8">
    <location>
        <begin position="165"/>
        <end position="187"/>
    </location>
</feature>
<dbReference type="PANTHER" id="PTHR42703">
    <property type="entry name" value="NADH DEHYDROGENASE"/>
    <property type="match status" value="1"/>
</dbReference>
<comment type="similarity">
    <text evidence="2">Belongs to the CPA3 antiporters (TC 2.A.63) subunit D family.</text>
</comment>
<feature type="transmembrane region" description="Helical" evidence="8">
    <location>
        <begin position="277"/>
        <end position="295"/>
    </location>
</feature>
<gene>
    <name evidence="11" type="ORF">JYP53_13150</name>
</gene>
<dbReference type="Pfam" id="PF00662">
    <property type="entry name" value="Proton_antipo_N"/>
    <property type="match status" value="1"/>
</dbReference>